<dbReference type="EMBL" id="HBGK01001831">
    <property type="protein sequence ID" value="CAD9272081.1"/>
    <property type="molecule type" value="Transcribed_RNA"/>
</dbReference>
<dbReference type="Gene3D" id="3.30.70.330">
    <property type="match status" value="3"/>
</dbReference>
<dbReference type="CDD" id="cd12232">
    <property type="entry name" value="RRM3_U2AF65"/>
    <property type="match status" value="1"/>
</dbReference>
<reference evidence="7" key="1">
    <citation type="submission" date="2021-01" db="EMBL/GenBank/DDBJ databases">
        <authorList>
            <person name="Corre E."/>
            <person name="Pelletier E."/>
            <person name="Niang G."/>
            <person name="Scheremetjew M."/>
            <person name="Finn R."/>
            <person name="Kale V."/>
            <person name="Holt S."/>
            <person name="Cochrane G."/>
            <person name="Meng A."/>
            <person name="Brown T."/>
            <person name="Cohen L."/>
        </authorList>
    </citation>
    <scope>NUCLEOTIDE SEQUENCE</scope>
    <source>
        <strain evidence="7">CCMP 410</strain>
    </source>
</reference>
<keyword evidence="1" id="KW-0507">mRNA processing</keyword>
<organism evidence="7">
    <name type="scientific">Grammatophora oceanica</name>
    <dbReference type="NCBI Taxonomy" id="210454"/>
    <lineage>
        <taxon>Eukaryota</taxon>
        <taxon>Sar</taxon>
        <taxon>Stramenopiles</taxon>
        <taxon>Ochrophyta</taxon>
        <taxon>Bacillariophyta</taxon>
        <taxon>Fragilariophyceae</taxon>
        <taxon>Fragilariophycidae</taxon>
        <taxon>Rhabdonematales</taxon>
        <taxon>Grammatophoraceae</taxon>
        <taxon>Grammatophora</taxon>
    </lineage>
</organism>
<dbReference type="GO" id="GO:0006397">
    <property type="term" value="P:mRNA processing"/>
    <property type="evidence" value="ECO:0007669"/>
    <property type="project" value="UniProtKB-KW"/>
</dbReference>
<dbReference type="CDD" id="cd12231">
    <property type="entry name" value="RRM2_U2AF65"/>
    <property type="match status" value="1"/>
</dbReference>
<dbReference type="PANTHER" id="PTHR23139">
    <property type="entry name" value="RNA-BINDING PROTEIN"/>
    <property type="match status" value="1"/>
</dbReference>
<dbReference type="InterPro" id="IPR012677">
    <property type="entry name" value="Nucleotide-bd_a/b_plait_sf"/>
</dbReference>
<feature type="domain" description="RRM" evidence="6">
    <location>
        <begin position="173"/>
        <end position="256"/>
    </location>
</feature>
<proteinExistence type="predicted"/>
<dbReference type="InterPro" id="IPR035979">
    <property type="entry name" value="RBD_domain_sf"/>
</dbReference>
<feature type="compositionally biased region" description="Pro residues" evidence="5">
    <location>
        <begin position="17"/>
        <end position="26"/>
    </location>
</feature>
<dbReference type="GO" id="GO:0008380">
    <property type="term" value="P:RNA splicing"/>
    <property type="evidence" value="ECO:0007669"/>
    <property type="project" value="UniProtKB-KW"/>
</dbReference>
<dbReference type="SMART" id="SM00360">
    <property type="entry name" value="RRM"/>
    <property type="match status" value="2"/>
</dbReference>
<accession>A0A7S1UP73</accession>
<feature type="compositionally biased region" description="Basic and acidic residues" evidence="5">
    <location>
        <begin position="33"/>
        <end position="85"/>
    </location>
</feature>
<dbReference type="PROSITE" id="PS50102">
    <property type="entry name" value="RRM"/>
    <property type="match status" value="2"/>
</dbReference>
<dbReference type="GO" id="GO:0003723">
    <property type="term" value="F:RNA binding"/>
    <property type="evidence" value="ECO:0007669"/>
    <property type="project" value="UniProtKB-UniRule"/>
</dbReference>
<feature type="compositionally biased region" description="Polar residues" evidence="5">
    <location>
        <begin position="1"/>
        <end position="13"/>
    </location>
</feature>
<dbReference type="InterPro" id="IPR000504">
    <property type="entry name" value="RRM_dom"/>
</dbReference>
<dbReference type="SUPFAM" id="SSF54928">
    <property type="entry name" value="RNA-binding domain, RBD"/>
    <property type="match status" value="2"/>
</dbReference>
<sequence length="588" mass="63841">MPAWMTRQQQQDVSPSGLPPPPPPPPPHRRERSRSPPDRRGGRYDDRRRDYRGGGDYRRDDGYRRDDRRYHDRRGPPPPPRDRRGGPPPPNRRRSQPNRGVSFKSYEEEMAWVEDRRRKRKSRPSLFDVPPTAEQALQDAQAATMANPAATDFSGISNNSLANHLPQQTRHARRLYVGNLPAHVSEDELHHFFRSSIETALGHPLNEDPILSVYINQERRFCFLEFKSVEMTTACLTLDGVNVHGKGKVKIKRPNDYNPSMAPEIHPSALPPLDVSKLGIVSTTVPDGPNKIFIGGLHYHLVEDQLLELLGAFGKVKGFHLVKSDPDAATSKGYGFVEYQDPAVTTVAVAGLHGMDLGGGKILTARVANAKDNALSGPSVATGVAPTSSEGLPPGVYHVEELVDAAMGLRPMPIAPSLQGQPVIPLTPSTPVLAAPPPLSNAAPVPPLAAPVIPPSVLDIANAAQAALSTVPPLSNTPAPSGSSAPTPILVLLNMVMDQDLATPQAHSDLLEDVQSECQKFGTLLSLKIPRPGEPGAAPSAVRKVFLEYATVTDSMNAQKELNGRQFGPNLVQTSYYSPQDYKKGKLS</sequence>
<gene>
    <name evidence="7" type="ORF">GOCE00092_LOCUS986</name>
</gene>
<evidence type="ECO:0000313" key="7">
    <source>
        <dbReference type="EMBL" id="CAD9272081.1"/>
    </source>
</evidence>
<protein>
    <recommendedName>
        <fullName evidence="6">RRM domain-containing protein</fullName>
    </recommendedName>
</protein>
<evidence type="ECO:0000256" key="4">
    <source>
        <dbReference type="PROSITE-ProRule" id="PRU00176"/>
    </source>
</evidence>
<keyword evidence="2 4" id="KW-0694">RNA-binding</keyword>
<dbReference type="CDD" id="cd12230">
    <property type="entry name" value="RRM1_U2AF65"/>
    <property type="match status" value="1"/>
</dbReference>
<feature type="domain" description="RRM" evidence="6">
    <location>
        <begin position="290"/>
        <end position="370"/>
    </location>
</feature>
<dbReference type="FunFam" id="3.30.70.330:FF:000097">
    <property type="entry name" value="U2 snRNP auxiliary factor large subunit"/>
    <property type="match status" value="1"/>
</dbReference>
<evidence type="ECO:0000256" key="1">
    <source>
        <dbReference type="ARBA" id="ARBA00022664"/>
    </source>
</evidence>
<name>A0A7S1UP73_9STRA</name>
<evidence type="ECO:0000256" key="5">
    <source>
        <dbReference type="SAM" id="MobiDB-lite"/>
    </source>
</evidence>
<evidence type="ECO:0000256" key="2">
    <source>
        <dbReference type="ARBA" id="ARBA00022884"/>
    </source>
</evidence>
<keyword evidence="3" id="KW-0508">mRNA splicing</keyword>
<evidence type="ECO:0000256" key="3">
    <source>
        <dbReference type="ARBA" id="ARBA00023187"/>
    </source>
</evidence>
<feature type="region of interest" description="Disordered" evidence="5">
    <location>
        <begin position="1"/>
        <end position="106"/>
    </location>
</feature>
<dbReference type="AlphaFoldDB" id="A0A7S1UP73"/>
<dbReference type="Pfam" id="PF00076">
    <property type="entry name" value="RRM_1"/>
    <property type="match status" value="2"/>
</dbReference>
<evidence type="ECO:0000259" key="6">
    <source>
        <dbReference type="PROSITE" id="PS50102"/>
    </source>
</evidence>